<dbReference type="PANTHER" id="PTHR23414">
    <property type="entry name" value="ADRENOMEDULLIN, ADM"/>
    <property type="match status" value="1"/>
</dbReference>
<evidence type="ECO:0000256" key="7">
    <source>
        <dbReference type="SAM" id="SignalP"/>
    </source>
</evidence>
<dbReference type="Ensembl" id="ENSACLT00000054050.1">
    <property type="protein sequence ID" value="ENSACLP00000046363.1"/>
    <property type="gene ID" value="ENSACLG00000021978.2"/>
</dbReference>
<keyword evidence="5" id="KW-1015">Disulfide bond</keyword>
<reference evidence="8" key="2">
    <citation type="submission" date="2025-08" db="UniProtKB">
        <authorList>
            <consortium name="Ensembl"/>
        </authorList>
    </citation>
    <scope>IDENTIFICATION</scope>
</reference>
<dbReference type="GO" id="GO:1990410">
    <property type="term" value="P:adrenomedullin receptor signaling pathway"/>
    <property type="evidence" value="ECO:0007669"/>
    <property type="project" value="TreeGrafter"/>
</dbReference>
<dbReference type="GO" id="GO:0003073">
    <property type="term" value="P:regulation of systemic arterial blood pressure"/>
    <property type="evidence" value="ECO:0007669"/>
    <property type="project" value="TreeGrafter"/>
</dbReference>
<accession>A0AAX7SPZ9</accession>
<dbReference type="Proteomes" id="UP000265100">
    <property type="component" value="Chromosome 7"/>
</dbReference>
<dbReference type="GO" id="GO:0010460">
    <property type="term" value="P:positive regulation of heart rate"/>
    <property type="evidence" value="ECO:0007669"/>
    <property type="project" value="TreeGrafter"/>
</dbReference>
<keyword evidence="4 7" id="KW-0732">Signal</keyword>
<feature type="signal peptide" evidence="7">
    <location>
        <begin position="1"/>
        <end position="23"/>
    </location>
</feature>
<reference evidence="8" key="1">
    <citation type="submission" date="2018-05" db="EMBL/GenBank/DDBJ databases">
        <authorList>
            <person name="Datahose"/>
        </authorList>
    </citation>
    <scope>NUCLEOTIDE SEQUENCE</scope>
</reference>
<name>A0AAX7SPZ9_ASTCA</name>
<comment type="subcellular location">
    <subcellularLocation>
        <location evidence="1">Secreted</location>
    </subcellularLocation>
</comment>
<comment type="similarity">
    <text evidence="2">Belongs to the adrenomedullin family.</text>
</comment>
<dbReference type="GeneTree" id="ENSGT00730000112205"/>
<reference evidence="8" key="3">
    <citation type="submission" date="2025-09" db="UniProtKB">
        <authorList>
            <consortium name="Ensembl"/>
        </authorList>
    </citation>
    <scope>IDENTIFICATION</scope>
</reference>
<sequence>MRLSLHTIICCCVFTTVLPLVKGATGETNASLRKRSRVWLQSHMKRDLRSRLVTGDDQHFGGPQQDRLAKTLPTPSSFGPNIRSRRSTSSQSGCLLITCIYHDLFYRLSLTKKNAQTDTTAPKSKMGPGGFGRRRRSLLDATQLILETGMHRWSTETASKASLAAETEDNSCGSSPKHKAWRNTFCNKGAFLFYFFFKESALLGPKLSNAESSQN</sequence>
<dbReference type="GO" id="GO:0031700">
    <property type="term" value="F:adrenomedullin receptor binding"/>
    <property type="evidence" value="ECO:0007669"/>
    <property type="project" value="TreeGrafter"/>
</dbReference>
<dbReference type="GO" id="GO:0007189">
    <property type="term" value="P:adenylate cyclase-activating G protein-coupled receptor signaling pathway"/>
    <property type="evidence" value="ECO:0007669"/>
    <property type="project" value="TreeGrafter"/>
</dbReference>
<dbReference type="InterPro" id="IPR021116">
    <property type="entry name" value="Calcitonin/adrenomedullin"/>
</dbReference>
<evidence type="ECO:0008006" key="10">
    <source>
        <dbReference type="Google" id="ProtNLM"/>
    </source>
</evidence>
<dbReference type="GO" id="GO:0005615">
    <property type="term" value="C:extracellular space"/>
    <property type="evidence" value="ECO:0007669"/>
    <property type="project" value="TreeGrafter"/>
</dbReference>
<evidence type="ECO:0000256" key="2">
    <source>
        <dbReference type="ARBA" id="ARBA00010575"/>
    </source>
</evidence>
<feature type="region of interest" description="Disordered" evidence="6">
    <location>
        <begin position="54"/>
        <end position="87"/>
    </location>
</feature>
<dbReference type="AlphaFoldDB" id="A0AAX7SPZ9"/>
<evidence type="ECO:0000256" key="3">
    <source>
        <dbReference type="ARBA" id="ARBA00022525"/>
    </source>
</evidence>
<evidence type="ECO:0000256" key="5">
    <source>
        <dbReference type="ARBA" id="ARBA00023157"/>
    </source>
</evidence>
<dbReference type="Pfam" id="PF00214">
    <property type="entry name" value="Calc_CGRP_IAPP"/>
    <property type="match status" value="1"/>
</dbReference>
<feature type="chain" id="PRO_5044343510" description="Adrenomedullin" evidence="7">
    <location>
        <begin position="24"/>
        <end position="215"/>
    </location>
</feature>
<dbReference type="InterPro" id="IPR051665">
    <property type="entry name" value="Adrenomedullin-reg_peptide"/>
</dbReference>
<evidence type="ECO:0000256" key="1">
    <source>
        <dbReference type="ARBA" id="ARBA00004613"/>
    </source>
</evidence>
<proteinExistence type="inferred from homology"/>
<keyword evidence="3" id="KW-0964">Secreted</keyword>
<organism evidence="8 9">
    <name type="scientific">Astatotilapia calliptera</name>
    <name type="common">Eastern happy</name>
    <name type="synonym">Chromis callipterus</name>
    <dbReference type="NCBI Taxonomy" id="8154"/>
    <lineage>
        <taxon>Eukaryota</taxon>
        <taxon>Metazoa</taxon>
        <taxon>Chordata</taxon>
        <taxon>Craniata</taxon>
        <taxon>Vertebrata</taxon>
        <taxon>Euteleostomi</taxon>
        <taxon>Actinopterygii</taxon>
        <taxon>Neopterygii</taxon>
        <taxon>Teleostei</taxon>
        <taxon>Neoteleostei</taxon>
        <taxon>Acanthomorphata</taxon>
        <taxon>Ovalentaria</taxon>
        <taxon>Cichlomorphae</taxon>
        <taxon>Cichliformes</taxon>
        <taxon>Cichlidae</taxon>
        <taxon>African cichlids</taxon>
        <taxon>Pseudocrenilabrinae</taxon>
        <taxon>Haplochromini</taxon>
        <taxon>Astatotilapia</taxon>
    </lineage>
</organism>
<evidence type="ECO:0000313" key="9">
    <source>
        <dbReference type="Proteomes" id="UP000265100"/>
    </source>
</evidence>
<dbReference type="GO" id="GO:0005179">
    <property type="term" value="F:hormone activity"/>
    <property type="evidence" value="ECO:0007669"/>
    <property type="project" value="InterPro"/>
</dbReference>
<protein>
    <recommendedName>
        <fullName evidence="10">Adrenomedullin</fullName>
    </recommendedName>
</protein>
<evidence type="ECO:0000313" key="8">
    <source>
        <dbReference type="Ensembl" id="ENSACLP00000046363.1"/>
    </source>
</evidence>
<dbReference type="PANTHER" id="PTHR23414:SF3">
    <property type="entry name" value="PRO-ADRENOMEDULLIN"/>
    <property type="match status" value="1"/>
</dbReference>
<evidence type="ECO:0000256" key="4">
    <source>
        <dbReference type="ARBA" id="ARBA00022729"/>
    </source>
</evidence>
<keyword evidence="9" id="KW-1185">Reference proteome</keyword>
<evidence type="ECO:0000256" key="6">
    <source>
        <dbReference type="SAM" id="MobiDB-lite"/>
    </source>
</evidence>